<reference evidence="2 3" key="1">
    <citation type="journal article" date="2014" name="Genome Announc.">
        <title>Draft Genome Sequence of Lutibaculum baratangense Strain AMV1T, Isolated from a Mud Volcano in Andamans, India.</title>
        <authorList>
            <person name="Singh A."/>
            <person name="Sreenivas A."/>
            <person name="Sathyanarayana Reddy G."/>
            <person name="Pinnaka A.K."/>
            <person name="Shivaji S."/>
        </authorList>
    </citation>
    <scope>NUCLEOTIDE SEQUENCE [LARGE SCALE GENOMIC DNA]</scope>
    <source>
        <strain evidence="2 3">AMV1</strain>
    </source>
</reference>
<organism evidence="2 3">
    <name type="scientific">Lutibaculum baratangense AMV1</name>
    <dbReference type="NCBI Taxonomy" id="631454"/>
    <lineage>
        <taxon>Bacteria</taxon>
        <taxon>Pseudomonadati</taxon>
        <taxon>Pseudomonadota</taxon>
        <taxon>Alphaproteobacteria</taxon>
        <taxon>Hyphomicrobiales</taxon>
        <taxon>Tepidamorphaceae</taxon>
        <taxon>Lutibaculum</taxon>
    </lineage>
</organism>
<gene>
    <name evidence="2" type="ORF">N177_3054</name>
</gene>
<dbReference type="AlphaFoldDB" id="V4R9Z7"/>
<name>V4R9Z7_9HYPH</name>
<feature type="compositionally biased region" description="Basic residues" evidence="1">
    <location>
        <begin position="17"/>
        <end position="26"/>
    </location>
</feature>
<dbReference type="EMBL" id="AWXZ01000039">
    <property type="protein sequence ID" value="ESR22986.1"/>
    <property type="molecule type" value="Genomic_DNA"/>
</dbReference>
<feature type="region of interest" description="Disordered" evidence="1">
    <location>
        <begin position="1"/>
        <end position="26"/>
    </location>
</feature>
<dbReference type="STRING" id="631454.N177_3054"/>
<accession>V4R9Z7</accession>
<keyword evidence="3" id="KW-1185">Reference proteome</keyword>
<evidence type="ECO:0000313" key="3">
    <source>
        <dbReference type="Proteomes" id="UP000017819"/>
    </source>
</evidence>
<evidence type="ECO:0000313" key="2">
    <source>
        <dbReference type="EMBL" id="ESR22986.1"/>
    </source>
</evidence>
<sequence>MARRSASTRHEGERNRQGKRAGRGRNFKRLADAGQCSAALGQSDARKSLERCGRASLLCASLRRIGALSRDGRGRLRTPTRT</sequence>
<evidence type="ECO:0000256" key="1">
    <source>
        <dbReference type="SAM" id="MobiDB-lite"/>
    </source>
</evidence>
<proteinExistence type="predicted"/>
<protein>
    <submittedName>
        <fullName evidence="2">Uncharacterized protein</fullName>
    </submittedName>
</protein>
<comment type="caution">
    <text evidence="2">The sequence shown here is derived from an EMBL/GenBank/DDBJ whole genome shotgun (WGS) entry which is preliminary data.</text>
</comment>
<dbReference type="Proteomes" id="UP000017819">
    <property type="component" value="Unassembled WGS sequence"/>
</dbReference>